<dbReference type="SMART" id="SM00054">
    <property type="entry name" value="EFh"/>
    <property type="match status" value="2"/>
</dbReference>
<dbReference type="GO" id="GO:0005509">
    <property type="term" value="F:calcium ion binding"/>
    <property type="evidence" value="ECO:0007669"/>
    <property type="project" value="InterPro"/>
</dbReference>
<dbReference type="SUPFAM" id="SSF52047">
    <property type="entry name" value="RNI-like"/>
    <property type="match status" value="1"/>
</dbReference>
<dbReference type="PANTHER" id="PTHR10183:SF379">
    <property type="entry name" value="CALPAIN-5"/>
    <property type="match status" value="1"/>
</dbReference>
<comment type="caution">
    <text evidence="11">The sequence shown here is derived from an EMBL/GenBank/DDBJ whole genome shotgun (WGS) entry which is preliminary data.</text>
</comment>
<dbReference type="OrthoDB" id="167576at2759"/>
<dbReference type="Gene3D" id="3.90.70.10">
    <property type="entry name" value="Cysteine proteinases"/>
    <property type="match status" value="1"/>
</dbReference>
<feature type="active site" evidence="6 7">
    <location>
        <position position="959"/>
    </location>
</feature>
<dbReference type="Gene3D" id="3.80.10.10">
    <property type="entry name" value="Ribonuclease Inhibitor"/>
    <property type="match status" value="3"/>
</dbReference>
<dbReference type="SUPFAM" id="SSF54001">
    <property type="entry name" value="Cysteine proteinases"/>
    <property type="match status" value="1"/>
</dbReference>
<evidence type="ECO:0000256" key="8">
    <source>
        <dbReference type="SAM" id="MobiDB-lite"/>
    </source>
</evidence>
<evidence type="ECO:0000256" key="3">
    <source>
        <dbReference type="ARBA" id="ARBA00022801"/>
    </source>
</evidence>
<keyword evidence="2 7" id="KW-0645">Protease</keyword>
<dbReference type="EMBL" id="CAMXCT030000511">
    <property type="protein sequence ID" value="CAL4767058.1"/>
    <property type="molecule type" value="Genomic_DNA"/>
</dbReference>
<evidence type="ECO:0000256" key="4">
    <source>
        <dbReference type="ARBA" id="ARBA00022807"/>
    </source>
</evidence>
<feature type="compositionally biased region" description="Acidic residues" evidence="8">
    <location>
        <begin position="1329"/>
        <end position="1341"/>
    </location>
</feature>
<dbReference type="Gene3D" id="1.10.238.10">
    <property type="entry name" value="EF-hand"/>
    <property type="match status" value="1"/>
</dbReference>
<dbReference type="InterPro" id="IPR022684">
    <property type="entry name" value="Calpain_cysteine_protease"/>
</dbReference>
<feature type="non-terminal residue" evidence="11">
    <location>
        <position position="1"/>
    </location>
</feature>
<proteinExistence type="inferred from homology"/>
<accession>A0A9P1FKZ2</accession>
<keyword evidence="4 7" id="KW-0788">Thiol protease</keyword>
<sequence>MRTSKLPIEEHGEDQATGMDCDKTQTTARTGSCTMCPDAMWHSTSRQHQAQRPQNGSSIARTTLAPFTGFTGKYQHRVLLLTTWLRSKCVKVRVTQGKFLLAKSLQSLLTEAMVSKVMQVLTLFWKRKQNPDWMTSPRDVLRKHVAQIQGSSHTALRLKHTVEALVLLCAEDYETKNKNKMDEKDKQRMWDDYKARALLQTPQQPRIVPYKGYDAQTAETPRQRRVVKLPKASERSQPPFTARSRGPIGRLILLDQGQLSPRGKYLQVCTQHGIRPALEPLLAGQSSNLVMVNQNLSDHDVLALLPVIEETQTLNSVDFSKNPNLTDRAIIPLFRAISSSAVTLRHLLLQSVSMGPSAQQILAELLMSHAGFVKLITLNLSEVSLQRKGFLSIAQSIAQHRGLTDLNLSNAGLVPCGPDGKNCLGLLMQCAQLKKLDLSWNCLDTSALMQLGQALSSRRALQHLNLAAAARRSSTDRDLPIEHFLELLSMNRALKELDISMNHMDYRAALILEDALERTCIRSLRLIDNPLGQTGLRSILRLLCGKESGLCFLRMSGCYRGAVGTRELKIFNYVNPSGRYDLDLSSPYDRSLLRMLYKKCDMIGAFKNFDKDDSGSISRDELAEVLLALPSGNPWTNEDIDQLLAQADASGDGELQVQEFLKWIFAENKDISKGLQGKYMLSVSGCSRTQFNGDYIQEEGEFYYRRPVFHCLQNKMYLFYHGKRGQWQIYRRTGTKTSCRLKTPRTAHMPGEGVTWGVWKKSKNGKKTFVEEPKMTCTAKSEMSLDEHLVNAEDCVKFDELYFKKIDKVLGDRAVYQHSKGEGKWGETYLFYEAPQSRWKRGNDAKLGHPSLNVSRITEVASPQLALWMDETNGGKIDVVAVDTDGVPNTMGSGLRFDPSVPDGWKDKDFPHDNSSIGKRLPSLFGEPRWLRARALHPSPVLFADVEPADACQGHVGNCWLIAALSALAEFPSFFKNKIFITKKVSESGKYQIKLYDGRKLRWTIIEIDDYLPCTSWGGMTPQLIFSKIQEGKLCMALLEKAFAKLYGSYSALTAGFQPVAWHHLTGCDEFFRYKSSYKVAVRWVVDTEGLPVYSDKKRSKKLGILAPGSLFHEKQRIGAWIQFKKASGTGPEEGWLSYYSNGRRVAKRNLEDGALRFTELRVKIDPHQVMEAVKGDIGKEGKGSDKVFKYYFNKFLYPEEFWKQIVEYDKGNYLMASSATRCKREVDCGMVHGHAYSLLHAVEVDGVRLIACRNPWGSDSEWNGPWSDRSEEWKANPTIAKALKVDFQTEGTFWMDWEDWQFIMGQVNVMNYQMPSTRGDFYKQLEDGGPDAPEDQDDPEPAIVDTDLIHDHDEDDAPDDSSGGELLGCSGLGTWNAPALLKDGCLMDPGESTTTFQNVPSDIRGKTFFSLKSSTAESGMWTIEYLPPTKIYVWLMKGKTGMLPLDEMLPKRGWDQEPADGFQSSDGKELLLFSKWFSEDEKYYMLHTSDPIVGGVLGTYPLPKAPKPETHRSNSWVTKCSGLGVEWNEPQKMAEGLQTNPGEQETFKNVPELLLNGSYIGSKSCPKAGEWQIEYQAPCKLYVWATANTGMDELNAGWAVEKAEGFQRSDGQGLKLWSKHFAKGSSYCIKLSGDGMAGVVGTQLGVGGKVTKCSGLEIDWNAPQTITEGTLTNPGDRDYVFENVPAILAGGLYIGSRTWPKAGVWTIEYEAPAMLYIWIETYKYDAGVSEFLQKDGWTCEEAENFQRRQEKGVNPLALYSRHFATGTSYSITTNDLMVGGDSPSRAFAEISYKGAFHHAEKREGRYQVPESGRLSFTFSCDWRFNDDFWNFGRAIHLNWTSHRFSPSIHKTAELLHQWHMADDDTETQNAILEVLSKDFVVSSALLQQMCAKEPELLHTVLNKLLHCVSGGRPSQYLAM</sequence>
<evidence type="ECO:0000256" key="6">
    <source>
        <dbReference type="PIRSR" id="PIRSR622684-1"/>
    </source>
</evidence>
<dbReference type="InterPro" id="IPR038765">
    <property type="entry name" value="Papain-like_cys_pep_sf"/>
</dbReference>
<evidence type="ECO:0000259" key="10">
    <source>
        <dbReference type="PROSITE" id="PS50222"/>
    </source>
</evidence>
<dbReference type="InterPro" id="IPR002048">
    <property type="entry name" value="EF_hand_dom"/>
</dbReference>
<dbReference type="InterPro" id="IPR011992">
    <property type="entry name" value="EF-hand-dom_pair"/>
</dbReference>
<feature type="domain" description="EF-hand" evidence="10">
    <location>
        <begin position="635"/>
        <end position="670"/>
    </location>
</feature>
<keyword evidence="14" id="KW-1185">Reference proteome</keyword>
<evidence type="ECO:0000313" key="12">
    <source>
        <dbReference type="EMBL" id="CAL1133121.1"/>
    </source>
</evidence>
<dbReference type="PROSITE" id="PS50222">
    <property type="entry name" value="EF_HAND_2"/>
    <property type="match status" value="2"/>
</dbReference>
<organism evidence="11">
    <name type="scientific">Cladocopium goreaui</name>
    <dbReference type="NCBI Taxonomy" id="2562237"/>
    <lineage>
        <taxon>Eukaryota</taxon>
        <taxon>Sar</taxon>
        <taxon>Alveolata</taxon>
        <taxon>Dinophyceae</taxon>
        <taxon>Suessiales</taxon>
        <taxon>Symbiodiniaceae</taxon>
        <taxon>Cladocopium</taxon>
    </lineage>
</organism>
<evidence type="ECO:0000313" key="14">
    <source>
        <dbReference type="Proteomes" id="UP001152797"/>
    </source>
</evidence>
<evidence type="ECO:0000313" key="11">
    <source>
        <dbReference type="EMBL" id="CAI3979746.1"/>
    </source>
</evidence>
<feature type="active site" evidence="7">
    <location>
        <position position="1235"/>
    </location>
</feature>
<gene>
    <name evidence="11" type="ORF">C1SCF055_LOCUS7680</name>
</gene>
<dbReference type="InterPro" id="IPR018247">
    <property type="entry name" value="EF_Hand_1_Ca_BS"/>
</dbReference>
<evidence type="ECO:0000256" key="7">
    <source>
        <dbReference type="PROSITE-ProRule" id="PRU00239"/>
    </source>
</evidence>
<evidence type="ECO:0000256" key="5">
    <source>
        <dbReference type="ARBA" id="ARBA00022837"/>
    </source>
</evidence>
<reference evidence="12" key="2">
    <citation type="submission" date="2024-04" db="EMBL/GenBank/DDBJ databases">
        <authorList>
            <person name="Chen Y."/>
            <person name="Shah S."/>
            <person name="Dougan E. K."/>
            <person name="Thang M."/>
            <person name="Chan C."/>
        </authorList>
    </citation>
    <scope>NUCLEOTIDE SEQUENCE [LARGE SCALE GENOMIC DNA]</scope>
</reference>
<feature type="active site" evidence="7">
    <location>
        <position position="1255"/>
    </location>
</feature>
<dbReference type="EMBL" id="CAMXCT010000511">
    <property type="protein sequence ID" value="CAI3979746.1"/>
    <property type="molecule type" value="Genomic_DNA"/>
</dbReference>
<dbReference type="SUPFAM" id="SSF47473">
    <property type="entry name" value="EF-hand"/>
    <property type="match status" value="1"/>
</dbReference>
<name>A0A9P1FKZ2_9DINO</name>
<dbReference type="GO" id="GO:0004198">
    <property type="term" value="F:calcium-dependent cysteine-type endopeptidase activity"/>
    <property type="evidence" value="ECO:0007669"/>
    <property type="project" value="InterPro"/>
</dbReference>
<dbReference type="PROSITE" id="PS50203">
    <property type="entry name" value="CALPAIN_CAT"/>
    <property type="match status" value="1"/>
</dbReference>
<dbReference type="Pfam" id="PF00648">
    <property type="entry name" value="Peptidase_C2"/>
    <property type="match status" value="2"/>
</dbReference>
<dbReference type="GO" id="GO:0006508">
    <property type="term" value="P:proteolysis"/>
    <property type="evidence" value="ECO:0007669"/>
    <property type="project" value="UniProtKB-KW"/>
</dbReference>
<dbReference type="EMBL" id="CAMXCT020000511">
    <property type="protein sequence ID" value="CAL1133121.1"/>
    <property type="molecule type" value="Genomic_DNA"/>
</dbReference>
<feature type="region of interest" description="Disordered" evidence="8">
    <location>
        <begin position="1322"/>
        <end position="1343"/>
    </location>
</feature>
<dbReference type="CDD" id="cd00051">
    <property type="entry name" value="EFh"/>
    <property type="match status" value="1"/>
</dbReference>
<dbReference type="PANTHER" id="PTHR10183">
    <property type="entry name" value="CALPAIN"/>
    <property type="match status" value="1"/>
</dbReference>
<evidence type="ECO:0000256" key="1">
    <source>
        <dbReference type="ARBA" id="ARBA00007623"/>
    </source>
</evidence>
<reference evidence="11" key="1">
    <citation type="submission" date="2022-10" db="EMBL/GenBank/DDBJ databases">
        <authorList>
            <person name="Chen Y."/>
            <person name="Dougan E. K."/>
            <person name="Chan C."/>
            <person name="Rhodes N."/>
            <person name="Thang M."/>
        </authorList>
    </citation>
    <scope>NUCLEOTIDE SEQUENCE</scope>
</reference>
<feature type="domain" description="EF-hand" evidence="10">
    <location>
        <begin position="605"/>
        <end position="632"/>
    </location>
</feature>
<comment type="similarity">
    <text evidence="1">Belongs to the peptidase C2 family.</text>
</comment>
<dbReference type="PROSITE" id="PS00139">
    <property type="entry name" value="THIOL_PROTEASE_CYS"/>
    <property type="match status" value="1"/>
</dbReference>
<evidence type="ECO:0000259" key="9">
    <source>
        <dbReference type="PROSITE" id="PS50203"/>
    </source>
</evidence>
<feature type="domain" description="Calpain catalytic" evidence="9">
    <location>
        <begin position="904"/>
        <end position="1314"/>
    </location>
</feature>
<dbReference type="InterPro" id="IPR001300">
    <property type="entry name" value="Peptidase_C2_calpain_cat"/>
</dbReference>
<feature type="region of interest" description="Disordered" evidence="8">
    <location>
        <begin position="1"/>
        <end position="23"/>
    </location>
</feature>
<keyword evidence="5" id="KW-0106">Calcium</keyword>
<dbReference type="PROSITE" id="PS00018">
    <property type="entry name" value="EF_HAND_1"/>
    <property type="match status" value="2"/>
</dbReference>
<protein>
    <submittedName>
        <fullName evidence="13">Calpain-15 (Small optic lobes homolog)</fullName>
    </submittedName>
</protein>
<dbReference type="PRINTS" id="PR00704">
    <property type="entry name" value="CALPAIN"/>
</dbReference>
<dbReference type="InterPro" id="IPR000169">
    <property type="entry name" value="Pept_cys_AS"/>
</dbReference>
<dbReference type="InterPro" id="IPR032675">
    <property type="entry name" value="LRR_dom_sf"/>
</dbReference>
<dbReference type="Pfam" id="PF13499">
    <property type="entry name" value="EF-hand_7"/>
    <property type="match status" value="1"/>
</dbReference>
<dbReference type="SMART" id="SM00230">
    <property type="entry name" value="CysPc"/>
    <property type="match status" value="1"/>
</dbReference>
<evidence type="ECO:0000313" key="13">
    <source>
        <dbReference type="EMBL" id="CAL4767058.1"/>
    </source>
</evidence>
<evidence type="ECO:0000256" key="2">
    <source>
        <dbReference type="ARBA" id="ARBA00022670"/>
    </source>
</evidence>
<dbReference type="Proteomes" id="UP001152797">
    <property type="component" value="Unassembled WGS sequence"/>
</dbReference>
<keyword evidence="3 7" id="KW-0378">Hydrolase</keyword>